<dbReference type="InterPro" id="IPR017467">
    <property type="entry name" value="CHP03016_PEP-CTERM"/>
</dbReference>
<organism evidence="1">
    <name type="scientific">hydrothermal vent metagenome</name>
    <dbReference type="NCBI Taxonomy" id="652676"/>
    <lineage>
        <taxon>unclassified sequences</taxon>
        <taxon>metagenomes</taxon>
        <taxon>ecological metagenomes</taxon>
    </lineage>
</organism>
<dbReference type="EMBL" id="UOFT01000065">
    <property type="protein sequence ID" value="VAW98304.1"/>
    <property type="molecule type" value="Genomic_DNA"/>
</dbReference>
<reference evidence="1" key="1">
    <citation type="submission" date="2018-06" db="EMBL/GenBank/DDBJ databases">
        <authorList>
            <person name="Zhirakovskaya E."/>
        </authorList>
    </citation>
    <scope>NUCLEOTIDE SEQUENCE</scope>
</reference>
<sequence length="480" mass="53745">MVIQHMEHIESRPDKLYLLAGLLSLNFLLGHVSYAGEVRFTPFVGLKESYSDNILLAPKGQEEGEFVTEISPGFSLQTTGSNFRSTVNYTLQNLYYLKDSNRNQAYNQLSASSNAELVDDYFFFDVNANHTQAIANADEPVANNNIAVTSNRISVTSYNLSPYFRHSFRGIMDATLRYSYSEVDFRRDELVDSTQSGVNLQLTSPQRTTGVSWGVNYSKTKSAFGTGNDFIFGRGSLQLGYRFTTRTNIYATSGKEDNSFAVNNNQNIDQSFWNVGAAWQPSAQDSITVEFGDRFFGKTERFGWRHNSRRLVFSVDYQEELSTSALALLDQQQSGSTTMQNQPINNIGTSITSQVFVRSIGTATLTYAISKTNIVMSYSNERRKFQDTGEISRIQFASASVRVRASSAWAYSLGANWSNRYNSSTALKTSFTNINFSIQRQLTPLLQAVVAFNTSLQKSNNALTDYNENILSIGITKTFN</sequence>
<name>A0A3B1AWE0_9ZZZZ</name>
<accession>A0A3B1AWE0</accession>
<gene>
    <name evidence="1" type="ORF">MNBD_GAMMA23-56</name>
</gene>
<dbReference type="AlphaFoldDB" id="A0A3B1AWE0"/>
<dbReference type="NCBIfam" id="TIGR03016">
    <property type="entry name" value="pepcterm_hypo_1"/>
    <property type="match status" value="1"/>
</dbReference>
<evidence type="ECO:0000313" key="1">
    <source>
        <dbReference type="EMBL" id="VAW98304.1"/>
    </source>
</evidence>
<evidence type="ECO:0008006" key="2">
    <source>
        <dbReference type="Google" id="ProtNLM"/>
    </source>
</evidence>
<proteinExistence type="predicted"/>
<protein>
    <recommendedName>
        <fullName evidence="2">TIGR03016 family PEP-CTERM system-associated outer membrane protein</fullName>
    </recommendedName>
</protein>